<reference evidence="2" key="1">
    <citation type="journal article" date="2019" name="Int. J. Syst. Evol. Microbiol.">
        <title>The Global Catalogue of Microorganisms (GCM) 10K type strain sequencing project: providing services to taxonomists for standard genome sequencing and annotation.</title>
        <authorList>
            <consortium name="The Broad Institute Genomics Platform"/>
            <consortium name="The Broad Institute Genome Sequencing Center for Infectious Disease"/>
            <person name="Wu L."/>
            <person name="Ma J."/>
        </authorList>
    </citation>
    <scope>NUCLEOTIDE SEQUENCE [LARGE SCALE GENOMIC DNA]</scope>
    <source>
        <strain evidence="2">CCUG 60898</strain>
    </source>
</reference>
<dbReference type="PROSITE" id="PS51257">
    <property type="entry name" value="PROKAR_LIPOPROTEIN"/>
    <property type="match status" value="1"/>
</dbReference>
<dbReference type="EMBL" id="JBHTJP010000035">
    <property type="protein sequence ID" value="MFD0977833.1"/>
    <property type="molecule type" value="Genomic_DNA"/>
</dbReference>
<evidence type="ECO:0000313" key="1">
    <source>
        <dbReference type="EMBL" id="MFD0977833.1"/>
    </source>
</evidence>
<sequence length="292" mass="31969">MKKTYFFMVVITMTIIYSCSKDSELSDFDFTAAAEGELIATVDGREFKATTQDAMFYEGDLYLTATDLSTGEMISISVASPEESTFDLGSNRISITSASYTTMEKSSYFSIHPDAGGEITISELDMDNKTVSGTFNFKGIKLRMDASYDEVIEITSGAFNKISFYVPEELTNSGTAKIDGNPLTFDTVYFFGDSSDFSVSMHASSNNGLLMFQITDITAGTYDLSGGTWSASYIIGGDEYYSSTGTLTIINHDTEMGLLEGSFELDVQNSSPDNGVNTYKFTEGEFSIYYVP</sequence>
<dbReference type="Pfam" id="PF19765">
    <property type="entry name" value="DUF6252"/>
    <property type="match status" value="1"/>
</dbReference>
<dbReference type="Proteomes" id="UP001597100">
    <property type="component" value="Unassembled WGS sequence"/>
</dbReference>
<keyword evidence="2" id="KW-1185">Reference proteome</keyword>
<accession>A0ABW3IJB2</accession>
<name>A0ABW3IJB2_9FLAO</name>
<proteinExistence type="predicted"/>
<dbReference type="InterPro" id="IPR046219">
    <property type="entry name" value="DUF6252"/>
</dbReference>
<protein>
    <submittedName>
        <fullName evidence="1">DUF6252 family protein</fullName>
    </submittedName>
</protein>
<comment type="caution">
    <text evidence="1">The sequence shown here is derived from an EMBL/GenBank/DDBJ whole genome shotgun (WGS) entry which is preliminary data.</text>
</comment>
<evidence type="ECO:0000313" key="2">
    <source>
        <dbReference type="Proteomes" id="UP001597100"/>
    </source>
</evidence>
<dbReference type="RefSeq" id="WP_380740433.1">
    <property type="nucleotide sequence ID" value="NZ_JBHTJP010000035.1"/>
</dbReference>
<organism evidence="1 2">
    <name type="scientific">Salinimicrobium gaetbulicola</name>
    <dbReference type="NCBI Taxonomy" id="999702"/>
    <lineage>
        <taxon>Bacteria</taxon>
        <taxon>Pseudomonadati</taxon>
        <taxon>Bacteroidota</taxon>
        <taxon>Flavobacteriia</taxon>
        <taxon>Flavobacteriales</taxon>
        <taxon>Flavobacteriaceae</taxon>
        <taxon>Salinimicrobium</taxon>
    </lineage>
</organism>
<gene>
    <name evidence="1" type="ORF">ACFQ1G_13630</name>
</gene>